<evidence type="ECO:0000313" key="3">
    <source>
        <dbReference type="Proteomes" id="UP000033664"/>
    </source>
</evidence>
<organism evidence="2 3">
    <name type="scientific">Pseudoalteromonas ruthenica</name>
    <dbReference type="NCBI Taxonomy" id="151081"/>
    <lineage>
        <taxon>Bacteria</taxon>
        <taxon>Pseudomonadati</taxon>
        <taxon>Pseudomonadota</taxon>
        <taxon>Gammaproteobacteria</taxon>
        <taxon>Alteromonadales</taxon>
        <taxon>Pseudoalteromonadaceae</taxon>
        <taxon>Pseudoalteromonas</taxon>
    </lineage>
</organism>
<evidence type="ECO:0000259" key="1">
    <source>
        <dbReference type="Pfam" id="PF00535"/>
    </source>
</evidence>
<keyword evidence="3" id="KW-1185">Reference proteome</keyword>
<dbReference type="InterPro" id="IPR001173">
    <property type="entry name" value="Glyco_trans_2-like"/>
</dbReference>
<evidence type="ECO:0000313" key="2">
    <source>
        <dbReference type="EMBL" id="KJY99257.1"/>
    </source>
</evidence>
<dbReference type="InterPro" id="IPR029044">
    <property type="entry name" value="Nucleotide-diphossugar_trans"/>
</dbReference>
<dbReference type="PANTHER" id="PTHR22916:SF3">
    <property type="entry name" value="UDP-GLCNAC:BETAGAL BETA-1,3-N-ACETYLGLUCOSAMINYLTRANSFERASE-LIKE PROTEIN 1"/>
    <property type="match status" value="1"/>
</dbReference>
<protein>
    <submittedName>
        <fullName evidence="2">Glycosyl transferase</fullName>
    </submittedName>
</protein>
<dbReference type="RefSeq" id="WP_045979383.1">
    <property type="nucleotide sequence ID" value="NZ_JXXY01000007.1"/>
</dbReference>
<dbReference type="GO" id="GO:0016758">
    <property type="term" value="F:hexosyltransferase activity"/>
    <property type="evidence" value="ECO:0007669"/>
    <property type="project" value="UniProtKB-ARBA"/>
</dbReference>
<comment type="caution">
    <text evidence="2">The sequence shown here is derived from an EMBL/GenBank/DDBJ whole genome shotgun (WGS) entry which is preliminary data.</text>
</comment>
<reference evidence="2 3" key="1">
    <citation type="journal article" date="2015" name="BMC Genomics">
        <title>Genome mining reveals unlocked bioactive potential of marine Gram-negative bacteria.</title>
        <authorList>
            <person name="Machado H."/>
            <person name="Sonnenschein E.C."/>
            <person name="Melchiorsen J."/>
            <person name="Gram L."/>
        </authorList>
    </citation>
    <scope>NUCLEOTIDE SEQUENCE [LARGE SCALE GENOMIC DNA]</scope>
    <source>
        <strain evidence="2 3">S3137</strain>
    </source>
</reference>
<gene>
    <name evidence="2" type="ORF">TW72_10235</name>
</gene>
<dbReference type="OrthoDB" id="9802649at2"/>
<proteinExistence type="predicted"/>
<dbReference type="CDD" id="cd00761">
    <property type="entry name" value="Glyco_tranf_GTA_type"/>
    <property type="match status" value="1"/>
</dbReference>
<dbReference type="EMBL" id="JXXZ01000008">
    <property type="protein sequence ID" value="KJY99257.1"/>
    <property type="molecule type" value="Genomic_DNA"/>
</dbReference>
<dbReference type="PATRIC" id="fig|151081.8.peg.1885"/>
<dbReference type="GeneID" id="58228869"/>
<accession>A0A0F4PQ92</accession>
<dbReference type="Proteomes" id="UP000033664">
    <property type="component" value="Unassembled WGS sequence"/>
</dbReference>
<dbReference type="AlphaFoldDB" id="A0A0F4PQ92"/>
<dbReference type="Pfam" id="PF00535">
    <property type="entry name" value="Glycos_transf_2"/>
    <property type="match status" value="1"/>
</dbReference>
<feature type="domain" description="Glycosyltransferase 2-like" evidence="1">
    <location>
        <begin position="5"/>
        <end position="127"/>
    </location>
</feature>
<keyword evidence="2" id="KW-0808">Transferase</keyword>
<dbReference type="SUPFAM" id="SSF53448">
    <property type="entry name" value="Nucleotide-diphospho-sugar transferases"/>
    <property type="match status" value="1"/>
</dbReference>
<dbReference type="PANTHER" id="PTHR22916">
    <property type="entry name" value="GLYCOSYLTRANSFERASE"/>
    <property type="match status" value="1"/>
</dbReference>
<sequence length="257" mass="29345">MESVSIIMPAYNVEDYIEESIRSVIEQTYSNWELIIIDDRSTDQTISKVEPFLADNRIKLLVNECNLGGAGTRNRGIDMASGRFIAFLDSDDLWSPEKLEQQVDFMLSNGYQFCFTGYSNISETGKYLNEVECPKKVSFSDLLKSNYIGCLTVMYDTATLGKQSMPLYRKRQDYALWLKLLKLTGQAYGLQSSLAQYRIRGGSLSKSKVDAIKFYWQILRDVGKCSVAKSSYNLLCYLSIVCVKKFSPSIYNNYFLK</sequence>
<name>A0A0F4PQ92_9GAMM</name>
<dbReference type="Gene3D" id="3.90.550.10">
    <property type="entry name" value="Spore Coat Polysaccharide Biosynthesis Protein SpsA, Chain A"/>
    <property type="match status" value="1"/>
</dbReference>